<comment type="caution">
    <text evidence="3">The sequence shown here is derived from an EMBL/GenBank/DDBJ whole genome shotgun (WGS) entry which is preliminary data.</text>
</comment>
<name>A0A409VNE9_PSICY</name>
<dbReference type="PANTHER" id="PTHR36124:SF1">
    <property type="entry name" value="ER-BOUND OXYGENASE MPAB_MPAB'_RUBBER OXYGENASE CATALYTIC DOMAIN-CONTAINING PROTEIN"/>
    <property type="match status" value="1"/>
</dbReference>
<dbReference type="InterPro" id="IPR046366">
    <property type="entry name" value="MPAB"/>
</dbReference>
<dbReference type="EMBL" id="NHYD01003969">
    <property type="protein sequence ID" value="PPQ67784.1"/>
    <property type="molecule type" value="Genomic_DNA"/>
</dbReference>
<reference evidence="3 4" key="1">
    <citation type="journal article" date="2018" name="Evol. Lett.">
        <title>Horizontal gene cluster transfer increased hallucinogenic mushroom diversity.</title>
        <authorList>
            <person name="Reynolds H.T."/>
            <person name="Vijayakumar V."/>
            <person name="Gluck-Thaler E."/>
            <person name="Korotkin H.B."/>
            <person name="Matheny P.B."/>
            <person name="Slot J.C."/>
        </authorList>
    </citation>
    <scope>NUCLEOTIDE SEQUENCE [LARGE SCALE GENOMIC DNA]</scope>
    <source>
        <strain evidence="3 4">2631</strain>
    </source>
</reference>
<proteinExistence type="predicted"/>
<feature type="transmembrane region" description="Helical" evidence="1">
    <location>
        <begin position="6"/>
        <end position="26"/>
    </location>
</feature>
<feature type="domain" description="ER-bound oxygenase mpaB/mpaB'/Rubber oxygenase catalytic" evidence="2">
    <location>
        <begin position="152"/>
        <end position="283"/>
    </location>
</feature>
<keyword evidence="1" id="KW-0472">Membrane</keyword>
<protein>
    <recommendedName>
        <fullName evidence="2">ER-bound oxygenase mpaB/mpaB'/Rubber oxygenase catalytic domain-containing protein</fullName>
    </recommendedName>
</protein>
<dbReference type="OrthoDB" id="545169at2759"/>
<dbReference type="InParanoid" id="A0A409VNE9"/>
<keyword evidence="4" id="KW-1185">Reference proteome</keyword>
<dbReference type="PANTHER" id="PTHR36124">
    <property type="match status" value="1"/>
</dbReference>
<accession>A0A409VNE9</accession>
<gene>
    <name evidence="3" type="ORF">CVT25_009088</name>
</gene>
<dbReference type="InterPro" id="IPR018713">
    <property type="entry name" value="MPAB/Lcp_cat_dom"/>
</dbReference>
<dbReference type="GO" id="GO:0016491">
    <property type="term" value="F:oxidoreductase activity"/>
    <property type="evidence" value="ECO:0007669"/>
    <property type="project" value="InterPro"/>
</dbReference>
<dbReference type="Proteomes" id="UP000283269">
    <property type="component" value="Unassembled WGS sequence"/>
</dbReference>
<keyword evidence="1" id="KW-0812">Transmembrane</keyword>
<dbReference type="Pfam" id="PF09995">
    <property type="entry name" value="MPAB_Lcp_cat"/>
    <property type="match status" value="1"/>
</dbReference>
<evidence type="ECO:0000256" key="1">
    <source>
        <dbReference type="SAM" id="Phobius"/>
    </source>
</evidence>
<dbReference type="AlphaFoldDB" id="A0A409VNE9"/>
<evidence type="ECO:0000313" key="4">
    <source>
        <dbReference type="Proteomes" id="UP000283269"/>
    </source>
</evidence>
<organism evidence="3 4">
    <name type="scientific">Psilocybe cyanescens</name>
    <dbReference type="NCBI Taxonomy" id="93625"/>
    <lineage>
        <taxon>Eukaryota</taxon>
        <taxon>Fungi</taxon>
        <taxon>Dikarya</taxon>
        <taxon>Basidiomycota</taxon>
        <taxon>Agaricomycotina</taxon>
        <taxon>Agaricomycetes</taxon>
        <taxon>Agaricomycetidae</taxon>
        <taxon>Agaricales</taxon>
        <taxon>Agaricineae</taxon>
        <taxon>Strophariaceae</taxon>
        <taxon>Psilocybe</taxon>
    </lineage>
</organism>
<evidence type="ECO:0000313" key="3">
    <source>
        <dbReference type="EMBL" id="PPQ67784.1"/>
    </source>
</evidence>
<dbReference type="STRING" id="93625.A0A409VNE9"/>
<keyword evidence="1" id="KW-1133">Transmembrane helix</keyword>
<evidence type="ECO:0000259" key="2">
    <source>
        <dbReference type="Pfam" id="PF09995"/>
    </source>
</evidence>
<sequence length="838" mass="96396">MLHAHASPSTYILGGILVWMATVRSLRWRRYHAIHRKYLQKWENGKGPITAEEAQEIITVGAAYDMPLLLNYALAFALFKTYAIPSISELLNKTKQLSSVENVSKRYADTELLIGYVNPSMYGDDTKSSMDDPRSMIALARTNFIHSKYDISNDDYLYTLCLFALEPNTWACRWGWRKLSPLERHAYYVFWAEIGRRMQINDIPDSFESLSEWSKEYERVHMVPAQSNHDLAGFTLEELLAAVPAFGGLKAFGRRLAICLMDDNVREAMLYPKQSRLLQSAVWVLLLSVGVFQRWFLLPRNSPSTPVNVTQSFKTTEGCPRLHPNKWASRPWYRPEPTTPFGLWKEKILVKFGWYSEFPGTSLKSAGYRLEEMGPRVFENAGHEEVMCAASVLQGHPVVGPWSLEGRKGVYSKYDNPSTIFDILHRFLGILPSRSEILEYVQHAPPTAVVAGGILAWLVLVRAFRWRRYYAIHRKYGRKWDNGRGEITPEEAQEIIGVSFMYEMPLLLNYAVAFALFKTYGIPSISTLLVSTRQLKENVSKRYADTELLIATFFGCPISGFNDPSFHPDRAIPADDPRAMIAVARMNYLHSMHRILWASRWGWRSPSPLERHAYYIFWFEIGKRMGIKDIPDSLQGLIEWSEEYEERHMVPAQSNHELAEYTLDELLSAVPRVLGLKTFGKRVAICLMDDRVRVAMMYPEQPKLLQASVSILMSSIGFFQRWLLLPRISPRFPVDVSGRVPKLDKDSGCPRLHPNKWAARPWYRPEPTNILARWREQLLVKIGWYSEMPGPHLKSSGYRIEEMGPPRFENVGREEVMRLASQLQGRPITGPWSLEGRK</sequence>
<feature type="transmembrane region" description="Helical" evidence="1">
    <location>
        <begin position="444"/>
        <end position="464"/>
    </location>
</feature>